<feature type="region of interest" description="Disordered" evidence="8">
    <location>
        <begin position="601"/>
        <end position="731"/>
    </location>
</feature>
<keyword evidence="3" id="KW-0132">Cell division</keyword>
<evidence type="ECO:0000256" key="6">
    <source>
        <dbReference type="ARBA" id="ARBA00023242"/>
    </source>
</evidence>
<dbReference type="HOGENOM" id="CLU_379052_0_0_1"/>
<reference evidence="9 10" key="1">
    <citation type="submission" date="2014-04" db="EMBL/GenBank/DDBJ databases">
        <authorList>
            <consortium name="DOE Joint Genome Institute"/>
            <person name="Kuo A."/>
            <person name="Zuccaro A."/>
            <person name="Kohler A."/>
            <person name="Nagy L.G."/>
            <person name="Floudas D."/>
            <person name="Copeland A."/>
            <person name="Barry K.W."/>
            <person name="Cichocki N."/>
            <person name="Veneault-Fourrey C."/>
            <person name="LaButti K."/>
            <person name="Lindquist E.A."/>
            <person name="Lipzen A."/>
            <person name="Lundell T."/>
            <person name="Morin E."/>
            <person name="Murat C."/>
            <person name="Sun H."/>
            <person name="Tunlid A."/>
            <person name="Henrissat B."/>
            <person name="Grigoriev I.V."/>
            <person name="Hibbett D.S."/>
            <person name="Martin F."/>
            <person name="Nordberg H.P."/>
            <person name="Cantor M.N."/>
            <person name="Hua S.X."/>
        </authorList>
    </citation>
    <scope>NUCLEOTIDE SEQUENCE [LARGE SCALE GENOMIC DNA]</scope>
    <source>
        <strain evidence="9 10">MAFF 305830</strain>
    </source>
</reference>
<feature type="compositionally biased region" description="Polar residues" evidence="8">
    <location>
        <begin position="33"/>
        <end position="45"/>
    </location>
</feature>
<keyword evidence="7" id="KW-0131">Cell cycle</keyword>
<evidence type="ECO:0000256" key="5">
    <source>
        <dbReference type="ARBA" id="ARBA00022829"/>
    </source>
</evidence>
<comment type="subcellular location">
    <subcellularLocation>
        <location evidence="1">Nucleus</location>
    </subcellularLocation>
</comment>
<feature type="compositionally biased region" description="Polar residues" evidence="8">
    <location>
        <begin position="673"/>
        <end position="689"/>
    </location>
</feature>
<keyword evidence="6" id="KW-0539">Nucleus</keyword>
<evidence type="ECO:0000256" key="7">
    <source>
        <dbReference type="ARBA" id="ARBA00023306"/>
    </source>
</evidence>
<evidence type="ECO:0000313" key="10">
    <source>
        <dbReference type="Proteomes" id="UP000054097"/>
    </source>
</evidence>
<dbReference type="AlphaFoldDB" id="A0A0C2X2U3"/>
<feature type="region of interest" description="Disordered" evidence="8">
    <location>
        <begin position="14"/>
        <end position="48"/>
    </location>
</feature>
<dbReference type="OrthoDB" id="5565328at2759"/>
<reference evidence="10" key="2">
    <citation type="submission" date="2015-01" db="EMBL/GenBank/DDBJ databases">
        <title>Evolutionary Origins and Diversification of the Mycorrhizal Mutualists.</title>
        <authorList>
            <consortium name="DOE Joint Genome Institute"/>
            <consortium name="Mycorrhizal Genomics Consortium"/>
            <person name="Kohler A."/>
            <person name="Kuo A."/>
            <person name="Nagy L.G."/>
            <person name="Floudas D."/>
            <person name="Copeland A."/>
            <person name="Barry K.W."/>
            <person name="Cichocki N."/>
            <person name="Veneault-Fourrey C."/>
            <person name="LaButti K."/>
            <person name="Lindquist E.A."/>
            <person name="Lipzen A."/>
            <person name="Lundell T."/>
            <person name="Morin E."/>
            <person name="Murat C."/>
            <person name="Riley R."/>
            <person name="Ohm R."/>
            <person name="Sun H."/>
            <person name="Tunlid A."/>
            <person name="Henrissat B."/>
            <person name="Grigoriev I.V."/>
            <person name="Hibbett D.S."/>
            <person name="Martin F."/>
        </authorList>
    </citation>
    <scope>NUCLEOTIDE SEQUENCE [LARGE SCALE GENOMIC DNA]</scope>
    <source>
        <strain evidence="10">MAFF 305830</strain>
    </source>
</reference>
<evidence type="ECO:0000256" key="1">
    <source>
        <dbReference type="ARBA" id="ARBA00004123"/>
    </source>
</evidence>
<keyword evidence="5" id="KW-0159">Chromosome partition</keyword>
<dbReference type="GO" id="GO:0005634">
    <property type="term" value="C:nucleus"/>
    <property type="evidence" value="ECO:0007669"/>
    <property type="project" value="UniProtKB-SubCell"/>
</dbReference>
<dbReference type="Proteomes" id="UP000054097">
    <property type="component" value="Unassembled WGS sequence"/>
</dbReference>
<gene>
    <name evidence="9" type="ORF">M408DRAFT_332143</name>
</gene>
<evidence type="ECO:0000256" key="4">
    <source>
        <dbReference type="ARBA" id="ARBA00022776"/>
    </source>
</evidence>
<protein>
    <submittedName>
        <fullName evidence="9">Uncharacterized protein</fullName>
    </submittedName>
</protein>
<feature type="compositionally biased region" description="Low complexity" evidence="8">
    <location>
        <begin position="20"/>
        <end position="32"/>
    </location>
</feature>
<organism evidence="9 10">
    <name type="scientific">Serendipita vermifera MAFF 305830</name>
    <dbReference type="NCBI Taxonomy" id="933852"/>
    <lineage>
        <taxon>Eukaryota</taxon>
        <taxon>Fungi</taxon>
        <taxon>Dikarya</taxon>
        <taxon>Basidiomycota</taxon>
        <taxon>Agaricomycotina</taxon>
        <taxon>Agaricomycetes</taxon>
        <taxon>Sebacinales</taxon>
        <taxon>Serendipitaceae</taxon>
        <taxon>Serendipita</taxon>
    </lineage>
</organism>
<evidence type="ECO:0000256" key="2">
    <source>
        <dbReference type="ARBA" id="ARBA00008585"/>
    </source>
</evidence>
<sequence length="731" mass="80056">MYNALKEAEDILGLDGFDKPPAAAGEPSSEAAITSNSTPSNNLVDQESMPATPFTADLLAGGNSKITANIKTPAFSFPTNPLGMNVYSTGEQQVTEAGESTLQETSEDLIPPYLRYLRVHTLMLGILWLTHSGESTRSSERLTLLHEMMDKLNDLSKGEGWTSDNESCLISIPLHSNPERPLRIQSTHPRVLYQLTFVISSIAKRDCLGRKPKRKVFAQEVLRISSADDPRAGDGPKPGILDGGSVYDFAPGLGLRDMRYAQRSITHIRATAYYELVAACLIRSEFEEAEQHLADLVSFLRTPAEGQPSHPSMWDQYASRITLLYGHLAHALGQAHRAMECYQTVCFLEKEESIVWCMGKAGEIVLRIGAAALRAEARGKESSVEMTEDQANDQQIWSPEERERLVEAASELVDRCLNSGLGEHMAVVGRVIAASLCAEIVRTKQNLKSGLDMACKGRDNYMRLLVLIFTAGQYLYTHTEYALTILESSRQLASSLGAVTGPIPTNLPAEPNHRQTRSSNTEERFQYHVGHARGGLWIGQRFAELYKRRGESEKAAKQNAVNTVFQKAIDTIDLLGGKVGSPDVISILDEFPLLAPPSQPAVYEAPPANRKRPKVVASTSKSKASKRSYSRETADFSEQSQGTSASYPPSSPDPDSRNRSQRSGASHGKNAFGSHSHSGSIASTASGRSLRSRGERKVIIESDDEEDGQKAMSEDDFEGSELEESDGDVHL</sequence>
<dbReference type="PANTHER" id="PTHR21394">
    <property type="entry name" value="MAU2 CHROMATID COHESION FACTOR HOMOLOG"/>
    <property type="match status" value="1"/>
</dbReference>
<comment type="similarity">
    <text evidence="2">Belongs to the SCC4/mau-2 family.</text>
</comment>
<keyword evidence="4" id="KW-0498">Mitosis</keyword>
<dbReference type="Pfam" id="PF10345">
    <property type="entry name" value="Cohesin_load"/>
    <property type="match status" value="1"/>
</dbReference>
<dbReference type="InterPro" id="IPR019440">
    <property type="entry name" value="MAU2"/>
</dbReference>
<feature type="compositionally biased region" description="Acidic residues" evidence="8">
    <location>
        <begin position="714"/>
        <end position="731"/>
    </location>
</feature>
<dbReference type="EMBL" id="KN824332">
    <property type="protein sequence ID" value="KIM23772.1"/>
    <property type="molecule type" value="Genomic_DNA"/>
</dbReference>
<dbReference type="GO" id="GO:0007064">
    <property type="term" value="P:mitotic sister chromatid cohesion"/>
    <property type="evidence" value="ECO:0007669"/>
    <property type="project" value="InterPro"/>
</dbReference>
<accession>A0A0C2X2U3</accession>
<name>A0A0C2X2U3_SERVB</name>
<dbReference type="GO" id="GO:0051301">
    <property type="term" value="P:cell division"/>
    <property type="evidence" value="ECO:0007669"/>
    <property type="project" value="UniProtKB-KW"/>
</dbReference>
<evidence type="ECO:0000313" key="9">
    <source>
        <dbReference type="EMBL" id="KIM23772.1"/>
    </source>
</evidence>
<proteinExistence type="inferred from homology"/>
<evidence type="ECO:0000256" key="3">
    <source>
        <dbReference type="ARBA" id="ARBA00022618"/>
    </source>
</evidence>
<keyword evidence="10" id="KW-1185">Reference proteome</keyword>
<evidence type="ECO:0000256" key="8">
    <source>
        <dbReference type="SAM" id="MobiDB-lite"/>
    </source>
</evidence>
<dbReference type="GO" id="GO:0007059">
    <property type="term" value="P:chromosome segregation"/>
    <property type="evidence" value="ECO:0007669"/>
    <property type="project" value="UniProtKB-KW"/>
</dbReference>